<accession>A0A0N4ZCV2</accession>
<organism evidence="6 7">
    <name type="scientific">Parastrongyloides trichosuri</name>
    <name type="common">Possum-specific nematode worm</name>
    <dbReference type="NCBI Taxonomy" id="131310"/>
    <lineage>
        <taxon>Eukaryota</taxon>
        <taxon>Metazoa</taxon>
        <taxon>Ecdysozoa</taxon>
        <taxon>Nematoda</taxon>
        <taxon>Chromadorea</taxon>
        <taxon>Rhabditida</taxon>
        <taxon>Tylenchina</taxon>
        <taxon>Panagrolaimomorpha</taxon>
        <taxon>Strongyloidoidea</taxon>
        <taxon>Strongyloididae</taxon>
        <taxon>Parastrongyloides</taxon>
    </lineage>
</organism>
<keyword evidence="3" id="KW-0862">Zinc</keyword>
<protein>
    <submittedName>
        <fullName evidence="7">RING-type domain-containing protein</fullName>
    </submittedName>
</protein>
<evidence type="ECO:0000256" key="3">
    <source>
        <dbReference type="ARBA" id="ARBA00022833"/>
    </source>
</evidence>
<keyword evidence="1" id="KW-0479">Metal-binding</keyword>
<dbReference type="InterPro" id="IPR001841">
    <property type="entry name" value="Znf_RING"/>
</dbReference>
<evidence type="ECO:0000256" key="4">
    <source>
        <dbReference type="PROSITE-ProRule" id="PRU00175"/>
    </source>
</evidence>
<dbReference type="AlphaFoldDB" id="A0A0N4ZCV2"/>
<dbReference type="InterPro" id="IPR053238">
    <property type="entry name" value="RING-H2_zinc_finger"/>
</dbReference>
<dbReference type="WBParaSite" id="PTRK_0000535900.1">
    <property type="protein sequence ID" value="PTRK_0000535900.1"/>
    <property type="gene ID" value="PTRK_0000535900"/>
</dbReference>
<feature type="domain" description="RING-type" evidence="5">
    <location>
        <begin position="14"/>
        <end position="52"/>
    </location>
</feature>
<evidence type="ECO:0000313" key="7">
    <source>
        <dbReference type="WBParaSite" id="PTRK_0000535900.1"/>
    </source>
</evidence>
<dbReference type="PANTHER" id="PTHR14155:SF627">
    <property type="entry name" value="OS06G0192800 PROTEIN"/>
    <property type="match status" value="1"/>
</dbReference>
<dbReference type="SUPFAM" id="SSF57850">
    <property type="entry name" value="RING/U-box"/>
    <property type="match status" value="1"/>
</dbReference>
<dbReference type="GO" id="GO:0008270">
    <property type="term" value="F:zinc ion binding"/>
    <property type="evidence" value="ECO:0007669"/>
    <property type="project" value="UniProtKB-KW"/>
</dbReference>
<dbReference type="STRING" id="131310.A0A0N4ZCV2"/>
<dbReference type="Gene3D" id="3.30.40.10">
    <property type="entry name" value="Zinc/RING finger domain, C3HC4 (zinc finger)"/>
    <property type="match status" value="1"/>
</dbReference>
<proteinExistence type="predicted"/>
<evidence type="ECO:0000313" key="6">
    <source>
        <dbReference type="Proteomes" id="UP000038045"/>
    </source>
</evidence>
<dbReference type="Pfam" id="PF13639">
    <property type="entry name" value="zf-RING_2"/>
    <property type="match status" value="1"/>
</dbReference>
<dbReference type="PROSITE" id="PS50089">
    <property type="entry name" value="ZF_RING_2"/>
    <property type="match status" value="1"/>
</dbReference>
<dbReference type="PANTHER" id="PTHR14155">
    <property type="entry name" value="RING FINGER DOMAIN-CONTAINING"/>
    <property type="match status" value="1"/>
</dbReference>
<keyword evidence="2 4" id="KW-0863">Zinc-finger</keyword>
<keyword evidence="6" id="KW-1185">Reference proteome</keyword>
<evidence type="ECO:0000256" key="2">
    <source>
        <dbReference type="ARBA" id="ARBA00022771"/>
    </source>
</evidence>
<dbReference type="InterPro" id="IPR013083">
    <property type="entry name" value="Znf_RING/FYVE/PHD"/>
</dbReference>
<dbReference type="SMART" id="SM00184">
    <property type="entry name" value="RING"/>
    <property type="match status" value="1"/>
</dbReference>
<evidence type="ECO:0000259" key="5">
    <source>
        <dbReference type="PROSITE" id="PS50089"/>
    </source>
</evidence>
<dbReference type="Proteomes" id="UP000038045">
    <property type="component" value="Unplaced"/>
</dbReference>
<reference evidence="7" key="1">
    <citation type="submission" date="2017-02" db="UniProtKB">
        <authorList>
            <consortium name="WormBaseParasite"/>
        </authorList>
    </citation>
    <scope>IDENTIFICATION</scope>
</reference>
<sequence length="118" mass="13562">MEISSKSLFCNLGCLEEFADSDLAFLTTCGHLFHNQCIIRHLRESNSCPLCRENCTISNVKMVFLPNRSIESVPERMTQTIKEKNETIKLLEEKINVLENIILHQAKLLDINKIIQSK</sequence>
<evidence type="ECO:0000256" key="1">
    <source>
        <dbReference type="ARBA" id="ARBA00022723"/>
    </source>
</evidence>
<name>A0A0N4ZCV2_PARTI</name>